<dbReference type="AlphaFoldDB" id="A0A6N6RU94"/>
<dbReference type="PANTHER" id="PTHR48108:SF31">
    <property type="entry name" value="CBS DOMAIN AND CYCLIC NUCLEOTIDE-REGULATED NUCLEOTIDYLTRANSFERASE"/>
    <property type="match status" value="1"/>
</dbReference>
<dbReference type="InterPro" id="IPR046342">
    <property type="entry name" value="CBS_dom_sf"/>
</dbReference>
<protein>
    <submittedName>
        <fullName evidence="4">CBS domain-containing protein</fullName>
    </submittedName>
</protein>
<dbReference type="InterPro" id="IPR005105">
    <property type="entry name" value="GlnD_Uridyltrans_N"/>
</dbReference>
<feature type="domain" description="CBS" evidence="3">
    <location>
        <begin position="158"/>
        <end position="215"/>
    </location>
</feature>
<dbReference type="PANTHER" id="PTHR48108">
    <property type="entry name" value="CBS DOMAIN-CONTAINING PROTEIN CBSX2, CHLOROPLASTIC"/>
    <property type="match status" value="1"/>
</dbReference>
<keyword evidence="1" id="KW-0677">Repeat</keyword>
<dbReference type="Proteomes" id="UP000434870">
    <property type="component" value="Unassembled WGS sequence"/>
</dbReference>
<dbReference type="InterPro" id="IPR000595">
    <property type="entry name" value="cNMP-bd_dom"/>
</dbReference>
<evidence type="ECO:0000256" key="2">
    <source>
        <dbReference type="PROSITE-ProRule" id="PRU00703"/>
    </source>
</evidence>
<dbReference type="Gene3D" id="3.10.580.10">
    <property type="entry name" value="CBS-domain"/>
    <property type="match status" value="1"/>
</dbReference>
<name>A0A6N6RU94_9GAMM</name>
<dbReference type="SUPFAM" id="SSF51206">
    <property type="entry name" value="cAMP-binding domain-like"/>
    <property type="match status" value="1"/>
</dbReference>
<dbReference type="CDD" id="cd05401">
    <property type="entry name" value="NT_GlnE_GlnD_like"/>
    <property type="match status" value="1"/>
</dbReference>
<dbReference type="InterPro" id="IPR000644">
    <property type="entry name" value="CBS_dom"/>
</dbReference>
<dbReference type="GO" id="GO:0008773">
    <property type="term" value="F:[protein-PII] uridylyltransferase activity"/>
    <property type="evidence" value="ECO:0007669"/>
    <property type="project" value="InterPro"/>
</dbReference>
<dbReference type="Pfam" id="PF00571">
    <property type="entry name" value="CBS"/>
    <property type="match status" value="2"/>
</dbReference>
<organism evidence="4 5">
    <name type="scientific">Aliivibrio finisterrensis</name>
    <dbReference type="NCBI Taxonomy" id="511998"/>
    <lineage>
        <taxon>Bacteria</taxon>
        <taxon>Pseudomonadati</taxon>
        <taxon>Pseudomonadota</taxon>
        <taxon>Gammaproteobacteria</taxon>
        <taxon>Vibrionales</taxon>
        <taxon>Vibrionaceae</taxon>
        <taxon>Aliivibrio</taxon>
    </lineage>
</organism>
<sequence length="617" mass="70568">MQQDPLIQNIIDFISRIDPFTRLPKTMVERISSKIRIIYLGENEHLDSSTQEHQQYLYLIRTGAIEQIHQDGSLRSRLGEEDVFGFSLLKNTHDYQIKAIESSLLYLIPISVIHDIQHTYPEYTHLFDTETEVRINSAINAVWSNNDNNHFLNSIQDVSTSHTLEVDKDTSIYEVAQHMRLNKASCAIVTDKERLVGIVTNADMTERVIADAFNIYQPIHHIMTVNPITICSSSLIYQAIITMMQSNIKHLPVMDSHKVIALVTLPLLLQNNRLQAIFFIDKIKSALNEEELAQYAPQRQIIFNQLVKEKVPAVVISQIMTIIMDTYNQRLIDIAIKRLGPPPCDYAWVVAGSHARNEVHISSDQDSALILSDEATSQDRLYFQHLAMIVTKGMDSSGYSLCPGKFMAVTPKWCQPLSTWKAYYKKWISNPEYAFLLNLSVFLDTRTIAGNALFLRSIQNEIQDRTANTYLLTTLFTDSLQHRAPLGIFNNLILVKNDNNEKTLNIKRHGINIIVDLARLYSLAAKTSEPNTRERLLIANQQGFISDASLKNILSAYDFLCNFRFSYQADTLARGQQPDHHINPNYFGSFERQHIKDAFRLIDDWQKVTKINLGLLA</sequence>
<dbReference type="EMBL" id="WBVP01000006">
    <property type="protein sequence ID" value="KAB2825111.1"/>
    <property type="molecule type" value="Genomic_DNA"/>
</dbReference>
<dbReference type="Pfam" id="PF10335">
    <property type="entry name" value="DUF294_C"/>
    <property type="match status" value="1"/>
</dbReference>
<dbReference type="SUPFAM" id="SSF54631">
    <property type="entry name" value="CBS-domain pair"/>
    <property type="match status" value="1"/>
</dbReference>
<dbReference type="PROSITE" id="PS51371">
    <property type="entry name" value="CBS"/>
    <property type="match status" value="2"/>
</dbReference>
<dbReference type="InterPro" id="IPR018821">
    <property type="entry name" value="DUF294_put_nucleoTrafse_sb-bd"/>
</dbReference>
<dbReference type="InterPro" id="IPR018490">
    <property type="entry name" value="cNMP-bd_dom_sf"/>
</dbReference>
<dbReference type="RefSeq" id="WP_151654861.1">
    <property type="nucleotide sequence ID" value="NZ_WBVP01000006.1"/>
</dbReference>
<dbReference type="InterPro" id="IPR051462">
    <property type="entry name" value="CBS_domain-containing"/>
</dbReference>
<comment type="caution">
    <text evidence="4">The sequence shown here is derived from an EMBL/GenBank/DDBJ whole genome shotgun (WGS) entry which is preliminary data.</text>
</comment>
<dbReference type="Gene3D" id="2.60.120.10">
    <property type="entry name" value="Jelly Rolls"/>
    <property type="match status" value="1"/>
</dbReference>
<dbReference type="CDD" id="cd00038">
    <property type="entry name" value="CAP_ED"/>
    <property type="match status" value="1"/>
</dbReference>
<reference evidence="4 5" key="1">
    <citation type="submission" date="2019-09" db="EMBL/GenBank/DDBJ databases">
        <title>Genome of Aliivibrio finisterrensis LMG 23869 (type strain).</title>
        <authorList>
            <person name="Bowman J.P."/>
        </authorList>
    </citation>
    <scope>NUCLEOTIDE SEQUENCE [LARGE SCALE GENOMIC DNA]</scope>
    <source>
        <strain evidence="4 5">LMG 23869</strain>
    </source>
</reference>
<gene>
    <name evidence="4" type="ORF">F8B77_07640</name>
</gene>
<dbReference type="Pfam" id="PF03445">
    <property type="entry name" value="DUF294"/>
    <property type="match status" value="1"/>
</dbReference>
<dbReference type="InterPro" id="IPR014710">
    <property type="entry name" value="RmlC-like_jellyroll"/>
</dbReference>
<evidence type="ECO:0000256" key="1">
    <source>
        <dbReference type="ARBA" id="ARBA00022737"/>
    </source>
</evidence>
<proteinExistence type="predicted"/>
<dbReference type="SMART" id="SM00116">
    <property type="entry name" value="CBS"/>
    <property type="match status" value="2"/>
</dbReference>
<accession>A0A6N6RU94</accession>
<evidence type="ECO:0000313" key="4">
    <source>
        <dbReference type="EMBL" id="KAB2825111.1"/>
    </source>
</evidence>
<feature type="domain" description="CBS" evidence="3">
    <location>
        <begin position="223"/>
        <end position="282"/>
    </location>
</feature>
<evidence type="ECO:0000313" key="5">
    <source>
        <dbReference type="Proteomes" id="UP000434870"/>
    </source>
</evidence>
<evidence type="ECO:0000259" key="3">
    <source>
        <dbReference type="PROSITE" id="PS51371"/>
    </source>
</evidence>
<keyword evidence="2" id="KW-0129">CBS domain</keyword>